<evidence type="ECO:0000256" key="1">
    <source>
        <dbReference type="SAM" id="SignalP"/>
    </source>
</evidence>
<evidence type="ECO:0000313" key="2">
    <source>
        <dbReference type="EMBL" id="TQD40431.1"/>
    </source>
</evidence>
<evidence type="ECO:0000313" key="3">
    <source>
        <dbReference type="Proteomes" id="UP000317169"/>
    </source>
</evidence>
<dbReference type="EMBL" id="VIAR01000001">
    <property type="protein sequence ID" value="TQD40431.1"/>
    <property type="molecule type" value="Genomic_DNA"/>
</dbReference>
<protein>
    <submittedName>
        <fullName evidence="2">Uncharacterized protein</fullName>
    </submittedName>
</protein>
<organism evidence="2 3">
    <name type="scientific">Haloflavibacter putidus</name>
    <dbReference type="NCBI Taxonomy" id="2576776"/>
    <lineage>
        <taxon>Bacteria</taxon>
        <taxon>Pseudomonadati</taxon>
        <taxon>Bacteroidota</taxon>
        <taxon>Flavobacteriia</taxon>
        <taxon>Flavobacteriales</taxon>
        <taxon>Flavobacteriaceae</taxon>
        <taxon>Haloflavibacter</taxon>
    </lineage>
</organism>
<keyword evidence="1" id="KW-0732">Signal</keyword>
<name>A0A507ZUZ3_9FLAO</name>
<proteinExistence type="predicted"/>
<feature type="signal peptide" evidence="1">
    <location>
        <begin position="1"/>
        <end position="20"/>
    </location>
</feature>
<reference evidence="2 3" key="1">
    <citation type="submission" date="2019-06" db="EMBL/GenBank/DDBJ databases">
        <title>Flavibacter putida gen. nov., sp. nov., a novel marine bacterium of the family Flavobacteriaceae isolated from coastal seawater.</title>
        <authorList>
            <person name="Feng X."/>
        </authorList>
    </citation>
    <scope>NUCLEOTIDE SEQUENCE [LARGE SCALE GENOMIC DNA]</scope>
    <source>
        <strain evidence="2 3">PLHSN227</strain>
    </source>
</reference>
<sequence length="151" mass="17632">MFKSYLVLLALLFASVKSYCQETYPTDSIVYKGEQNTFLDKFSSLAQGYRYLGQAGDLVLFSDKTFKYTGCSVYSGHYKKIEDKFYLNVEKIQAIEDLKKQDRNLPLTKEQKGLEKITEMRLEIIDEEHLRFIPEQKNVLGGSLKRIKKHR</sequence>
<dbReference type="RefSeq" id="WP_141420162.1">
    <property type="nucleotide sequence ID" value="NZ_VIAR01000001.1"/>
</dbReference>
<keyword evidence="3" id="KW-1185">Reference proteome</keyword>
<gene>
    <name evidence="2" type="ORF">FKR84_00175</name>
</gene>
<dbReference type="AlphaFoldDB" id="A0A507ZUZ3"/>
<accession>A0A507ZUZ3</accession>
<comment type="caution">
    <text evidence="2">The sequence shown here is derived from an EMBL/GenBank/DDBJ whole genome shotgun (WGS) entry which is preliminary data.</text>
</comment>
<feature type="chain" id="PRO_5021196098" evidence="1">
    <location>
        <begin position="21"/>
        <end position="151"/>
    </location>
</feature>
<dbReference type="Proteomes" id="UP000317169">
    <property type="component" value="Unassembled WGS sequence"/>
</dbReference>